<evidence type="ECO:0000313" key="3">
    <source>
        <dbReference type="Proteomes" id="UP000440578"/>
    </source>
</evidence>
<dbReference type="EMBL" id="VIIS01001441">
    <property type="protein sequence ID" value="KAF0298227.1"/>
    <property type="molecule type" value="Genomic_DNA"/>
</dbReference>
<feature type="compositionally biased region" description="Polar residues" evidence="1">
    <location>
        <begin position="16"/>
        <end position="32"/>
    </location>
</feature>
<feature type="region of interest" description="Disordered" evidence="1">
    <location>
        <begin position="1"/>
        <end position="38"/>
    </location>
</feature>
<name>A0A6A4VPV6_AMPAM</name>
<sequence length="122" mass="13156">MDRDVLRWDELESLQRIPQDTSEANGGPQNIHPTIVKGEPDEEDAVFVEAQEVVGAVTSPEDGPLGPLATSEGAQVRHFTPHRDKRGASAERCGWWATGGDASRPPPLTDSRASLNSNRDSG</sequence>
<feature type="compositionally biased region" description="Polar residues" evidence="1">
    <location>
        <begin position="111"/>
        <end position="122"/>
    </location>
</feature>
<feature type="compositionally biased region" description="Basic and acidic residues" evidence="1">
    <location>
        <begin position="1"/>
        <end position="10"/>
    </location>
</feature>
<dbReference type="Proteomes" id="UP000440578">
    <property type="component" value="Unassembled WGS sequence"/>
</dbReference>
<evidence type="ECO:0000256" key="1">
    <source>
        <dbReference type="SAM" id="MobiDB-lite"/>
    </source>
</evidence>
<organism evidence="2 3">
    <name type="scientific">Amphibalanus amphitrite</name>
    <name type="common">Striped barnacle</name>
    <name type="synonym">Balanus amphitrite</name>
    <dbReference type="NCBI Taxonomy" id="1232801"/>
    <lineage>
        <taxon>Eukaryota</taxon>
        <taxon>Metazoa</taxon>
        <taxon>Ecdysozoa</taxon>
        <taxon>Arthropoda</taxon>
        <taxon>Crustacea</taxon>
        <taxon>Multicrustacea</taxon>
        <taxon>Cirripedia</taxon>
        <taxon>Thoracica</taxon>
        <taxon>Thoracicalcarea</taxon>
        <taxon>Balanomorpha</taxon>
        <taxon>Balanoidea</taxon>
        <taxon>Balanidae</taxon>
        <taxon>Amphibalaninae</taxon>
        <taxon>Amphibalanus</taxon>
    </lineage>
</organism>
<keyword evidence="3" id="KW-1185">Reference proteome</keyword>
<reference evidence="2 3" key="1">
    <citation type="submission" date="2019-07" db="EMBL/GenBank/DDBJ databases">
        <title>Draft genome assembly of a fouling barnacle, Amphibalanus amphitrite (Darwin, 1854): The first reference genome for Thecostraca.</title>
        <authorList>
            <person name="Kim W."/>
        </authorList>
    </citation>
    <scope>NUCLEOTIDE SEQUENCE [LARGE SCALE GENOMIC DNA]</scope>
    <source>
        <strain evidence="2">SNU_AA5</strain>
        <tissue evidence="2">Soma without cirri and trophi</tissue>
    </source>
</reference>
<accession>A0A6A4VPV6</accession>
<protein>
    <submittedName>
        <fullName evidence="2">Uncharacterized protein</fullName>
    </submittedName>
</protein>
<comment type="caution">
    <text evidence="2">The sequence shown here is derived from an EMBL/GenBank/DDBJ whole genome shotgun (WGS) entry which is preliminary data.</text>
</comment>
<evidence type="ECO:0000313" key="2">
    <source>
        <dbReference type="EMBL" id="KAF0298227.1"/>
    </source>
</evidence>
<feature type="region of interest" description="Disordered" evidence="1">
    <location>
        <begin position="96"/>
        <end position="122"/>
    </location>
</feature>
<gene>
    <name evidence="2" type="ORF">FJT64_004478</name>
</gene>
<dbReference type="AlphaFoldDB" id="A0A6A4VPV6"/>
<proteinExistence type="predicted"/>